<evidence type="ECO:0000313" key="2">
    <source>
        <dbReference type="EMBL" id="THV45871.1"/>
    </source>
</evidence>
<dbReference type="AlphaFoldDB" id="A0A4S8QP52"/>
<dbReference type="InterPro" id="IPR052523">
    <property type="entry name" value="Trichothecene_AcTrans"/>
</dbReference>
<dbReference type="CDD" id="cd04301">
    <property type="entry name" value="NAT_SF"/>
    <property type="match status" value="1"/>
</dbReference>
<protein>
    <recommendedName>
        <fullName evidence="1">N-acetyltransferase domain-containing protein</fullName>
    </recommendedName>
</protein>
<reference evidence="2 3" key="1">
    <citation type="submission" date="2017-12" db="EMBL/GenBank/DDBJ databases">
        <title>Comparative genomics of Botrytis spp.</title>
        <authorList>
            <person name="Valero-Jimenez C.A."/>
            <person name="Tapia P."/>
            <person name="Veloso J."/>
            <person name="Silva-Moreno E."/>
            <person name="Staats M."/>
            <person name="Valdes J.H."/>
            <person name="Van Kan J.A.L."/>
        </authorList>
    </citation>
    <scope>NUCLEOTIDE SEQUENCE [LARGE SCALE GENOMIC DNA]</scope>
    <source>
        <strain evidence="2 3">MUCL435</strain>
    </source>
</reference>
<organism evidence="2 3">
    <name type="scientific">Botrytis galanthina</name>
    <dbReference type="NCBI Taxonomy" id="278940"/>
    <lineage>
        <taxon>Eukaryota</taxon>
        <taxon>Fungi</taxon>
        <taxon>Dikarya</taxon>
        <taxon>Ascomycota</taxon>
        <taxon>Pezizomycotina</taxon>
        <taxon>Leotiomycetes</taxon>
        <taxon>Helotiales</taxon>
        <taxon>Sclerotiniaceae</taxon>
        <taxon>Botrytis</taxon>
    </lineage>
</organism>
<dbReference type="Proteomes" id="UP000308671">
    <property type="component" value="Unassembled WGS sequence"/>
</dbReference>
<dbReference type="SUPFAM" id="SSF55729">
    <property type="entry name" value="Acyl-CoA N-acyltransferases (Nat)"/>
    <property type="match status" value="1"/>
</dbReference>
<proteinExistence type="predicted"/>
<feature type="domain" description="N-acetyltransferase" evidence="1">
    <location>
        <begin position="159"/>
        <end position="241"/>
    </location>
</feature>
<dbReference type="PANTHER" id="PTHR42791:SF1">
    <property type="entry name" value="N-ACETYLTRANSFERASE DOMAIN-CONTAINING PROTEIN"/>
    <property type="match status" value="1"/>
</dbReference>
<gene>
    <name evidence="2" type="ORF">BGAL_0442g00080</name>
</gene>
<dbReference type="Pfam" id="PF13508">
    <property type="entry name" value="Acetyltransf_7"/>
    <property type="match status" value="1"/>
</dbReference>
<dbReference type="Gene3D" id="3.40.630.30">
    <property type="match status" value="1"/>
</dbReference>
<accession>A0A4S8QP52</accession>
<dbReference type="InterPro" id="IPR000182">
    <property type="entry name" value="GNAT_dom"/>
</dbReference>
<sequence length="249" mass="28398">MPSQPFILRPATFFDIPQMTHIVIAAYGPSPVSDFLNPRAKQYPRDQQISVGQSVTKSYLDPQTLTLVVCSPESPDVLLAYGMYSRKGVDAGVEKFVNEKSGMERMGRWILSSTLTVLFGLYNYLRPDRSISKPNRAVFDHSIKMDQERYWSPAAFPRRQNRWHVNNIVVLPEYQGKGIGRLLMEYILKRAGKENVPAGLTASIEGEKLYRKLGFRMLGDFYTRFGRQHADGGGHMIWWPEGVEKDGDY</sequence>
<evidence type="ECO:0000313" key="3">
    <source>
        <dbReference type="Proteomes" id="UP000308671"/>
    </source>
</evidence>
<dbReference type="EMBL" id="PQXL01000441">
    <property type="protein sequence ID" value="THV45871.1"/>
    <property type="molecule type" value="Genomic_DNA"/>
</dbReference>
<dbReference type="PROSITE" id="PS51186">
    <property type="entry name" value="GNAT"/>
    <property type="match status" value="1"/>
</dbReference>
<dbReference type="InterPro" id="IPR016181">
    <property type="entry name" value="Acyl_CoA_acyltransferase"/>
</dbReference>
<dbReference type="OrthoDB" id="410198at2759"/>
<name>A0A4S8QP52_9HELO</name>
<comment type="caution">
    <text evidence="2">The sequence shown here is derived from an EMBL/GenBank/DDBJ whole genome shotgun (WGS) entry which is preliminary data.</text>
</comment>
<keyword evidence="3" id="KW-1185">Reference proteome</keyword>
<dbReference type="PANTHER" id="PTHR42791">
    <property type="entry name" value="GNAT FAMILY ACETYLTRANSFERASE"/>
    <property type="match status" value="1"/>
</dbReference>
<dbReference type="GO" id="GO:0016747">
    <property type="term" value="F:acyltransferase activity, transferring groups other than amino-acyl groups"/>
    <property type="evidence" value="ECO:0007669"/>
    <property type="project" value="InterPro"/>
</dbReference>
<evidence type="ECO:0000259" key="1">
    <source>
        <dbReference type="PROSITE" id="PS51186"/>
    </source>
</evidence>